<organism evidence="1">
    <name type="scientific">marine sediment metagenome</name>
    <dbReference type="NCBI Taxonomy" id="412755"/>
    <lineage>
        <taxon>unclassified sequences</taxon>
        <taxon>metagenomes</taxon>
        <taxon>ecological metagenomes</taxon>
    </lineage>
</organism>
<gene>
    <name evidence="1" type="ORF">S01H1_52334</name>
</gene>
<proteinExistence type="predicted"/>
<feature type="non-terminal residue" evidence="1">
    <location>
        <position position="1"/>
    </location>
</feature>
<dbReference type="AlphaFoldDB" id="X0VBA1"/>
<accession>X0VBA1</accession>
<comment type="caution">
    <text evidence="1">The sequence shown here is derived from an EMBL/GenBank/DDBJ whole genome shotgun (WGS) entry which is preliminary data.</text>
</comment>
<evidence type="ECO:0000313" key="1">
    <source>
        <dbReference type="EMBL" id="GAG15550.1"/>
    </source>
</evidence>
<reference evidence="1" key="1">
    <citation type="journal article" date="2014" name="Front. Microbiol.">
        <title>High frequency of phylogenetically diverse reductive dehalogenase-homologous genes in deep subseafloor sedimentary metagenomes.</title>
        <authorList>
            <person name="Kawai M."/>
            <person name="Futagami T."/>
            <person name="Toyoda A."/>
            <person name="Takaki Y."/>
            <person name="Nishi S."/>
            <person name="Hori S."/>
            <person name="Arai W."/>
            <person name="Tsubouchi T."/>
            <person name="Morono Y."/>
            <person name="Uchiyama I."/>
            <person name="Ito T."/>
            <person name="Fujiyama A."/>
            <person name="Inagaki F."/>
            <person name="Takami H."/>
        </authorList>
    </citation>
    <scope>NUCLEOTIDE SEQUENCE</scope>
    <source>
        <strain evidence="1">Expedition CK06-06</strain>
    </source>
</reference>
<sequence length="199" mass="21614">DPVGTIEVRGKPRISGGVDPERLIEAYTKQGTDEIWAFVFLDDVIASKTRAISSDAVDNLRAANFYRQQITEVFTVLFLVPATNEHAALNARDVVQGDLFLPVGQSLLGHRFNTNLTVEDQGSVVFVTGGRFFSNALTPAVYAHGFTYQQTSDIGFCDTVGPERSARFNDLNFSLAPSHGTKLASGTMTAGIDLDEEPL</sequence>
<name>X0VBA1_9ZZZZ</name>
<protein>
    <submittedName>
        <fullName evidence="1">Uncharacterized protein</fullName>
    </submittedName>
</protein>
<dbReference type="EMBL" id="BARS01033822">
    <property type="protein sequence ID" value="GAG15550.1"/>
    <property type="molecule type" value="Genomic_DNA"/>
</dbReference>